<dbReference type="Proteomes" id="UP000184383">
    <property type="component" value="Unassembled WGS sequence"/>
</dbReference>
<comment type="similarity">
    <text evidence="2">Belongs to the IFI6/IFI27 family.</text>
</comment>
<dbReference type="PANTHER" id="PTHR16932">
    <property type="entry name" value="INTERFERON ALPHA-INDUCIBLE PROTEIN 27"/>
    <property type="match status" value="1"/>
</dbReference>
<gene>
    <name evidence="7" type="ORF">ASPWEDRAFT_31781</name>
</gene>
<dbReference type="PANTHER" id="PTHR16932:SF18">
    <property type="entry name" value="INTERFERON, ALPHA-INDUCIBLE PROTEIN 27-LIKE 2"/>
    <property type="match status" value="1"/>
</dbReference>
<comment type="subcellular location">
    <subcellularLocation>
        <location evidence="1">Membrane</location>
        <topology evidence="1">Multi-pass membrane protein</topology>
    </subcellularLocation>
</comment>
<keyword evidence="4 6" id="KW-1133">Transmembrane helix</keyword>
<evidence type="ECO:0000256" key="1">
    <source>
        <dbReference type="ARBA" id="ARBA00004141"/>
    </source>
</evidence>
<evidence type="ECO:0000313" key="8">
    <source>
        <dbReference type="Proteomes" id="UP000184383"/>
    </source>
</evidence>
<dbReference type="RefSeq" id="XP_040684779.1">
    <property type="nucleotide sequence ID" value="XM_040833581.1"/>
</dbReference>
<dbReference type="InterPro" id="IPR038213">
    <property type="entry name" value="IFI6/IFI27-like_sf"/>
</dbReference>
<evidence type="ECO:0000256" key="2">
    <source>
        <dbReference type="ARBA" id="ARBA00007262"/>
    </source>
</evidence>
<accession>A0A1L9R851</accession>
<evidence type="ECO:0000256" key="6">
    <source>
        <dbReference type="SAM" id="Phobius"/>
    </source>
</evidence>
<dbReference type="GeneID" id="63749429"/>
<dbReference type="AlphaFoldDB" id="A0A1L9R851"/>
<evidence type="ECO:0000256" key="4">
    <source>
        <dbReference type="ARBA" id="ARBA00022989"/>
    </source>
</evidence>
<dbReference type="VEuPathDB" id="FungiDB:ASPWEDRAFT_31781"/>
<dbReference type="STRING" id="1073089.A0A1L9R851"/>
<feature type="transmembrane region" description="Helical" evidence="6">
    <location>
        <begin position="227"/>
        <end position="248"/>
    </location>
</feature>
<feature type="transmembrane region" description="Helical" evidence="6">
    <location>
        <begin position="168"/>
        <end position="191"/>
    </location>
</feature>
<keyword evidence="5 6" id="KW-0472">Membrane</keyword>
<sequence length="249" mass="25372">MFRKFLPTEAITSSYSNAAERLQQIKAHIAPVAQVTQLKDDIIQHDWKNTLTSAKNNIVQQVTEHPYQTGLSLVCITTPQAVSGPILNSVGFGAVGPTAGTIASQIHSWIGSPVARGGYAIFTSAGMGGYGTLAVNGVIRGVGAVLGQRAKPTLVRITKYIKRHPFKATAIGVSVLAPGLVSGTILGLLGFSSAGPAAGSVAALVQSSSPPVAGGIFACLQSAAMGGYGVAVVYGLVMASAAALGWMAL</sequence>
<dbReference type="OrthoDB" id="440424at2759"/>
<evidence type="ECO:0000256" key="3">
    <source>
        <dbReference type="ARBA" id="ARBA00022692"/>
    </source>
</evidence>
<evidence type="ECO:0000256" key="5">
    <source>
        <dbReference type="ARBA" id="ARBA00023136"/>
    </source>
</evidence>
<organism evidence="7 8">
    <name type="scientific">Aspergillus wentii DTO 134E9</name>
    <dbReference type="NCBI Taxonomy" id="1073089"/>
    <lineage>
        <taxon>Eukaryota</taxon>
        <taxon>Fungi</taxon>
        <taxon>Dikarya</taxon>
        <taxon>Ascomycota</taxon>
        <taxon>Pezizomycotina</taxon>
        <taxon>Eurotiomycetes</taxon>
        <taxon>Eurotiomycetidae</taxon>
        <taxon>Eurotiales</taxon>
        <taxon>Aspergillaceae</taxon>
        <taxon>Aspergillus</taxon>
        <taxon>Aspergillus subgen. Cremei</taxon>
    </lineage>
</organism>
<dbReference type="EMBL" id="KV878216">
    <property type="protein sequence ID" value="OJJ31102.1"/>
    <property type="molecule type" value="Genomic_DNA"/>
</dbReference>
<protein>
    <submittedName>
        <fullName evidence="7">Uncharacterized protein</fullName>
    </submittedName>
</protein>
<proteinExistence type="inferred from homology"/>
<keyword evidence="3 6" id="KW-0812">Transmembrane</keyword>
<evidence type="ECO:0000313" key="7">
    <source>
        <dbReference type="EMBL" id="OJJ31102.1"/>
    </source>
</evidence>
<reference evidence="8" key="1">
    <citation type="journal article" date="2017" name="Genome Biol.">
        <title>Comparative genomics reveals high biological diversity and specific adaptations in the industrially and medically important fungal genus Aspergillus.</title>
        <authorList>
            <person name="de Vries R.P."/>
            <person name="Riley R."/>
            <person name="Wiebenga A."/>
            <person name="Aguilar-Osorio G."/>
            <person name="Amillis S."/>
            <person name="Uchima C.A."/>
            <person name="Anderluh G."/>
            <person name="Asadollahi M."/>
            <person name="Askin M."/>
            <person name="Barry K."/>
            <person name="Battaglia E."/>
            <person name="Bayram O."/>
            <person name="Benocci T."/>
            <person name="Braus-Stromeyer S.A."/>
            <person name="Caldana C."/>
            <person name="Canovas D."/>
            <person name="Cerqueira G.C."/>
            <person name="Chen F."/>
            <person name="Chen W."/>
            <person name="Choi C."/>
            <person name="Clum A."/>
            <person name="Dos Santos R.A."/>
            <person name="Damasio A.R."/>
            <person name="Diallinas G."/>
            <person name="Emri T."/>
            <person name="Fekete E."/>
            <person name="Flipphi M."/>
            <person name="Freyberg S."/>
            <person name="Gallo A."/>
            <person name="Gournas C."/>
            <person name="Habgood R."/>
            <person name="Hainaut M."/>
            <person name="Harispe M.L."/>
            <person name="Henrissat B."/>
            <person name="Hilden K.S."/>
            <person name="Hope R."/>
            <person name="Hossain A."/>
            <person name="Karabika E."/>
            <person name="Karaffa L."/>
            <person name="Karanyi Z."/>
            <person name="Krasevec N."/>
            <person name="Kuo A."/>
            <person name="Kusch H."/>
            <person name="LaButti K."/>
            <person name="Lagendijk E.L."/>
            <person name="Lapidus A."/>
            <person name="Levasseur A."/>
            <person name="Lindquist E."/>
            <person name="Lipzen A."/>
            <person name="Logrieco A.F."/>
            <person name="MacCabe A."/>
            <person name="Maekelae M.R."/>
            <person name="Malavazi I."/>
            <person name="Melin P."/>
            <person name="Meyer V."/>
            <person name="Mielnichuk N."/>
            <person name="Miskei M."/>
            <person name="Molnar A.P."/>
            <person name="Mule G."/>
            <person name="Ngan C.Y."/>
            <person name="Orejas M."/>
            <person name="Orosz E."/>
            <person name="Ouedraogo J.P."/>
            <person name="Overkamp K.M."/>
            <person name="Park H.-S."/>
            <person name="Perrone G."/>
            <person name="Piumi F."/>
            <person name="Punt P.J."/>
            <person name="Ram A.F."/>
            <person name="Ramon A."/>
            <person name="Rauscher S."/>
            <person name="Record E."/>
            <person name="Riano-Pachon D.M."/>
            <person name="Robert V."/>
            <person name="Roehrig J."/>
            <person name="Ruller R."/>
            <person name="Salamov A."/>
            <person name="Salih N.S."/>
            <person name="Samson R.A."/>
            <person name="Sandor E."/>
            <person name="Sanguinetti M."/>
            <person name="Schuetze T."/>
            <person name="Sepcic K."/>
            <person name="Shelest E."/>
            <person name="Sherlock G."/>
            <person name="Sophianopoulou V."/>
            <person name="Squina F.M."/>
            <person name="Sun H."/>
            <person name="Susca A."/>
            <person name="Todd R.B."/>
            <person name="Tsang A."/>
            <person name="Unkles S.E."/>
            <person name="van de Wiele N."/>
            <person name="van Rossen-Uffink D."/>
            <person name="Oliveira J.V."/>
            <person name="Vesth T.C."/>
            <person name="Visser J."/>
            <person name="Yu J.-H."/>
            <person name="Zhou M."/>
            <person name="Andersen M.R."/>
            <person name="Archer D.B."/>
            <person name="Baker S.E."/>
            <person name="Benoit I."/>
            <person name="Brakhage A.A."/>
            <person name="Braus G.H."/>
            <person name="Fischer R."/>
            <person name="Frisvad J.C."/>
            <person name="Goldman G.H."/>
            <person name="Houbraken J."/>
            <person name="Oakley B."/>
            <person name="Pocsi I."/>
            <person name="Scazzocchio C."/>
            <person name="Seiboth B."/>
            <person name="vanKuyk P.A."/>
            <person name="Wortman J."/>
            <person name="Dyer P.S."/>
            <person name="Grigoriev I.V."/>
        </authorList>
    </citation>
    <scope>NUCLEOTIDE SEQUENCE [LARGE SCALE GENOMIC DNA]</scope>
    <source>
        <strain evidence="8">DTO 134E9</strain>
    </source>
</reference>
<keyword evidence="8" id="KW-1185">Reference proteome</keyword>
<name>A0A1L9R851_ASPWE</name>
<dbReference type="Gene3D" id="6.10.110.10">
    <property type="match status" value="2"/>
</dbReference>
<dbReference type="InterPro" id="IPR009311">
    <property type="entry name" value="IFI6/IFI27-like"/>
</dbReference>
<dbReference type="GO" id="GO:0016020">
    <property type="term" value="C:membrane"/>
    <property type="evidence" value="ECO:0007669"/>
    <property type="project" value="UniProtKB-SubCell"/>
</dbReference>